<proteinExistence type="predicted"/>
<dbReference type="Proteomes" id="UP001610063">
    <property type="component" value="Unassembled WGS sequence"/>
</dbReference>
<dbReference type="EMBL" id="JBIPKE010000011">
    <property type="protein sequence ID" value="MFH6982239.1"/>
    <property type="molecule type" value="Genomic_DNA"/>
</dbReference>
<feature type="compositionally biased region" description="Basic and acidic residues" evidence="1">
    <location>
        <begin position="108"/>
        <end position="124"/>
    </location>
</feature>
<evidence type="ECO:0000313" key="4">
    <source>
        <dbReference type="Proteomes" id="UP001610063"/>
    </source>
</evidence>
<evidence type="ECO:0008006" key="5">
    <source>
        <dbReference type="Google" id="ProtNLM"/>
    </source>
</evidence>
<reference evidence="3 4" key="1">
    <citation type="journal article" date="2013" name="Int. J. Syst. Evol. Microbiol.">
        <title>Marinoscillum luteum sp. nov., isolated from marine sediment.</title>
        <authorList>
            <person name="Cha I.T."/>
            <person name="Park S.J."/>
            <person name="Kim S.J."/>
            <person name="Kim J.G."/>
            <person name="Jung M.Y."/>
            <person name="Shin K.S."/>
            <person name="Kwon K.K."/>
            <person name="Yang S.H."/>
            <person name="Seo Y.S."/>
            <person name="Rhee S.K."/>
        </authorList>
    </citation>
    <scope>NUCLEOTIDE SEQUENCE [LARGE SCALE GENOMIC DNA]</scope>
    <source>
        <strain evidence="3 4">KCTC 23939</strain>
    </source>
</reference>
<gene>
    <name evidence="3" type="ORF">ACHKAR_02260</name>
</gene>
<dbReference type="RefSeq" id="WP_395415997.1">
    <property type="nucleotide sequence ID" value="NZ_JBIPKE010000011.1"/>
</dbReference>
<evidence type="ECO:0000256" key="2">
    <source>
        <dbReference type="SAM" id="SignalP"/>
    </source>
</evidence>
<keyword evidence="4" id="KW-1185">Reference proteome</keyword>
<keyword evidence="2" id="KW-0732">Signal</keyword>
<sequence>MNRALIYLFFSVFLLSLSVPVWAQDTEADPYADYSYLWEDNKKKKKKKKKNDAPEVKTVPVYEPVQPEEEVIYTPPADTLIDESPVDSLQQVEDLPLDSLEEAPQEEVQYRVDSLDKPIEKEPLEEVDEEEYQEPEIEKAPKEKKERKDRSGAPPVQDFRSGMGTESGGGSFDGGLTVTQIDDQYFVGLVLNPEFSIGKVGVGLNVPVLYGLDDQSIRTEIFKDGVGAARLITYIRYGVQKADPVCVKVGQLNNTMVGFGGLINNYTNSTSFEKRKVGLHYDLNVKGLAGIDGVYSDFSPGSFNLFAIRPYVRPMAWTPIPIVRTFEFGATIVRDKDQSKIVASDSTSTSYLFTRNGIGAFGLDMGVTLLRVPFIQIDLFATYSKLNVTSEALTDSLESNYATTNEPSIMSDGFENGSGASVGINFRFHFIADILSTDVRIERLNYSDHYLPQFFDATYEINKDARIYALGGAEKMSGFYGSLTGHILKKVQLGGSLMIPDDVTEATPATVRVNADLDRLADKFSFHGSYIKGNLTDLGDTFKFDERSLAKLRVIYHLNKFLAAGFDYYWAFTPTADGGYKPTKYVSPYFGVSIQF</sequence>
<accession>A0ABW7N6B5</accession>
<feature type="region of interest" description="Disordered" evidence="1">
    <location>
        <begin position="97"/>
        <end position="171"/>
    </location>
</feature>
<comment type="caution">
    <text evidence="3">The sequence shown here is derived from an EMBL/GenBank/DDBJ whole genome shotgun (WGS) entry which is preliminary data.</text>
</comment>
<feature type="signal peptide" evidence="2">
    <location>
        <begin position="1"/>
        <end position="23"/>
    </location>
</feature>
<protein>
    <recommendedName>
        <fullName evidence="5">DUF5723 domain-containing protein</fullName>
    </recommendedName>
</protein>
<evidence type="ECO:0000313" key="3">
    <source>
        <dbReference type="EMBL" id="MFH6982239.1"/>
    </source>
</evidence>
<organism evidence="3 4">
    <name type="scientific">Marinoscillum luteum</name>
    <dbReference type="NCBI Taxonomy" id="861051"/>
    <lineage>
        <taxon>Bacteria</taxon>
        <taxon>Pseudomonadati</taxon>
        <taxon>Bacteroidota</taxon>
        <taxon>Cytophagia</taxon>
        <taxon>Cytophagales</taxon>
        <taxon>Reichenbachiellaceae</taxon>
        <taxon>Marinoscillum</taxon>
    </lineage>
</organism>
<name>A0ABW7N6B5_9BACT</name>
<feature type="compositionally biased region" description="Acidic residues" evidence="1">
    <location>
        <begin position="125"/>
        <end position="135"/>
    </location>
</feature>
<evidence type="ECO:0000256" key="1">
    <source>
        <dbReference type="SAM" id="MobiDB-lite"/>
    </source>
</evidence>
<feature type="compositionally biased region" description="Basic and acidic residues" evidence="1">
    <location>
        <begin position="136"/>
        <end position="151"/>
    </location>
</feature>
<feature type="chain" id="PRO_5045341148" description="DUF5723 domain-containing protein" evidence="2">
    <location>
        <begin position="24"/>
        <end position="596"/>
    </location>
</feature>